<dbReference type="PANTHER" id="PTHR42718">
    <property type="entry name" value="MAJOR FACILITATOR SUPERFAMILY MULTIDRUG TRANSPORTER MFSC"/>
    <property type="match status" value="1"/>
</dbReference>
<keyword evidence="6 8" id="KW-0472">Membrane</keyword>
<feature type="transmembrane region" description="Helical" evidence="8">
    <location>
        <begin position="16"/>
        <end position="40"/>
    </location>
</feature>
<sequence length="190" mass="19258">MTTSAAPGPAAAPRPWALLAVLAGNMLIDALEVSTLLIAAPAIGTDSHLAPAGIQWMLSGFALGFAGLLLLGPQLADRFGRRPVYLAALAVFAAASLAAAATNDPALLAATRFVKGCCAALTAPMGLAIITSAFRDGAPRRRAVSVYVLFGAVGFTTGLLLSGLLTEAHWRLTLAFPAPSSPRCSPPAPA</sequence>
<organism evidence="10 11">
    <name type="scientific">Streptomyces johnsoniae</name>
    <dbReference type="NCBI Taxonomy" id="3075532"/>
    <lineage>
        <taxon>Bacteria</taxon>
        <taxon>Bacillati</taxon>
        <taxon>Actinomycetota</taxon>
        <taxon>Actinomycetes</taxon>
        <taxon>Kitasatosporales</taxon>
        <taxon>Streptomycetaceae</taxon>
        <taxon>Streptomyces</taxon>
    </lineage>
</organism>
<feature type="transmembrane region" description="Helical" evidence="8">
    <location>
        <begin position="146"/>
        <end position="165"/>
    </location>
</feature>
<reference evidence="11" key="1">
    <citation type="submission" date="2023-07" db="EMBL/GenBank/DDBJ databases">
        <title>30 novel species of actinomycetes from the DSMZ collection.</title>
        <authorList>
            <person name="Nouioui I."/>
        </authorList>
    </citation>
    <scope>NUCLEOTIDE SEQUENCE [LARGE SCALE GENOMIC DNA]</scope>
    <source>
        <strain evidence="11">DSM 41886</strain>
    </source>
</reference>
<feature type="domain" description="Major facilitator superfamily (MFS) profile" evidence="9">
    <location>
        <begin position="18"/>
        <end position="190"/>
    </location>
</feature>
<dbReference type="PANTHER" id="PTHR42718:SF46">
    <property type="entry name" value="BLR6921 PROTEIN"/>
    <property type="match status" value="1"/>
</dbReference>
<keyword evidence="7" id="KW-0046">Antibiotic resistance</keyword>
<evidence type="ECO:0000256" key="5">
    <source>
        <dbReference type="ARBA" id="ARBA00022989"/>
    </source>
</evidence>
<dbReference type="InterPro" id="IPR036259">
    <property type="entry name" value="MFS_trans_sf"/>
</dbReference>
<keyword evidence="4 8" id="KW-0812">Transmembrane</keyword>
<feature type="transmembrane region" description="Helical" evidence="8">
    <location>
        <begin position="52"/>
        <end position="72"/>
    </location>
</feature>
<protein>
    <submittedName>
        <fullName evidence="10">MFS transporter</fullName>
    </submittedName>
</protein>
<evidence type="ECO:0000313" key="10">
    <source>
        <dbReference type="EMBL" id="MDT0444585.1"/>
    </source>
</evidence>
<dbReference type="Pfam" id="PF07690">
    <property type="entry name" value="MFS_1"/>
    <property type="match status" value="1"/>
</dbReference>
<dbReference type="PROSITE" id="PS50850">
    <property type="entry name" value="MFS"/>
    <property type="match status" value="1"/>
</dbReference>
<gene>
    <name evidence="10" type="ORF">RM779_18550</name>
</gene>
<evidence type="ECO:0000259" key="9">
    <source>
        <dbReference type="PROSITE" id="PS50850"/>
    </source>
</evidence>
<comment type="subcellular location">
    <subcellularLocation>
        <location evidence="1">Cell membrane</location>
        <topology evidence="1">Multi-pass membrane protein</topology>
    </subcellularLocation>
</comment>
<dbReference type="RefSeq" id="WP_311618846.1">
    <property type="nucleotide sequence ID" value="NZ_JAVREV010000010.1"/>
</dbReference>
<dbReference type="InterPro" id="IPR020846">
    <property type="entry name" value="MFS_dom"/>
</dbReference>
<keyword evidence="11" id="KW-1185">Reference proteome</keyword>
<dbReference type="InterPro" id="IPR011701">
    <property type="entry name" value="MFS"/>
</dbReference>
<evidence type="ECO:0000256" key="4">
    <source>
        <dbReference type="ARBA" id="ARBA00022692"/>
    </source>
</evidence>
<keyword evidence="2" id="KW-0813">Transport</keyword>
<feature type="transmembrane region" description="Helical" evidence="8">
    <location>
        <begin position="113"/>
        <end position="134"/>
    </location>
</feature>
<keyword evidence="5 8" id="KW-1133">Transmembrane helix</keyword>
<dbReference type="SUPFAM" id="SSF103473">
    <property type="entry name" value="MFS general substrate transporter"/>
    <property type="match status" value="1"/>
</dbReference>
<evidence type="ECO:0000313" key="11">
    <source>
        <dbReference type="Proteomes" id="UP001183615"/>
    </source>
</evidence>
<evidence type="ECO:0000256" key="6">
    <source>
        <dbReference type="ARBA" id="ARBA00023136"/>
    </source>
</evidence>
<dbReference type="Proteomes" id="UP001183615">
    <property type="component" value="Unassembled WGS sequence"/>
</dbReference>
<dbReference type="Gene3D" id="1.20.1720.10">
    <property type="entry name" value="Multidrug resistance protein D"/>
    <property type="match status" value="1"/>
</dbReference>
<evidence type="ECO:0000256" key="2">
    <source>
        <dbReference type="ARBA" id="ARBA00022448"/>
    </source>
</evidence>
<name>A0ABU2SA84_9ACTN</name>
<proteinExistence type="predicted"/>
<keyword evidence="3" id="KW-1003">Cell membrane</keyword>
<comment type="caution">
    <text evidence="10">The sequence shown here is derived from an EMBL/GenBank/DDBJ whole genome shotgun (WGS) entry which is preliminary data.</text>
</comment>
<feature type="transmembrane region" description="Helical" evidence="8">
    <location>
        <begin position="84"/>
        <end position="101"/>
    </location>
</feature>
<accession>A0ABU2SA84</accession>
<evidence type="ECO:0000256" key="1">
    <source>
        <dbReference type="ARBA" id="ARBA00004651"/>
    </source>
</evidence>
<evidence type="ECO:0000256" key="7">
    <source>
        <dbReference type="ARBA" id="ARBA00023251"/>
    </source>
</evidence>
<dbReference type="EMBL" id="JAVREV010000010">
    <property type="protein sequence ID" value="MDT0444585.1"/>
    <property type="molecule type" value="Genomic_DNA"/>
</dbReference>
<evidence type="ECO:0000256" key="3">
    <source>
        <dbReference type="ARBA" id="ARBA00022475"/>
    </source>
</evidence>
<evidence type="ECO:0000256" key="8">
    <source>
        <dbReference type="SAM" id="Phobius"/>
    </source>
</evidence>